<feature type="compositionally biased region" description="Basic and acidic residues" evidence="1">
    <location>
        <begin position="110"/>
        <end position="119"/>
    </location>
</feature>
<name>A0A5M8PF41_9LECA</name>
<dbReference type="Proteomes" id="UP000324767">
    <property type="component" value="Unassembled WGS sequence"/>
</dbReference>
<evidence type="ECO:0000313" key="2">
    <source>
        <dbReference type="EMBL" id="KAA6407342.1"/>
    </source>
</evidence>
<feature type="region of interest" description="Disordered" evidence="1">
    <location>
        <begin position="91"/>
        <end position="127"/>
    </location>
</feature>
<organism evidence="2 3">
    <name type="scientific">Lasallia pustulata</name>
    <dbReference type="NCBI Taxonomy" id="136370"/>
    <lineage>
        <taxon>Eukaryota</taxon>
        <taxon>Fungi</taxon>
        <taxon>Dikarya</taxon>
        <taxon>Ascomycota</taxon>
        <taxon>Pezizomycotina</taxon>
        <taxon>Lecanoromycetes</taxon>
        <taxon>OSLEUM clade</taxon>
        <taxon>Umbilicariomycetidae</taxon>
        <taxon>Umbilicariales</taxon>
        <taxon>Umbilicariaceae</taxon>
        <taxon>Lasallia</taxon>
    </lineage>
</organism>
<dbReference type="EMBL" id="VXIT01000018">
    <property type="protein sequence ID" value="KAA6407342.1"/>
    <property type="molecule type" value="Genomic_DNA"/>
</dbReference>
<proteinExistence type="predicted"/>
<accession>A0A5M8PF41</accession>
<gene>
    <name evidence="2" type="ORF">FRX48_08890</name>
</gene>
<feature type="compositionally biased region" description="Basic residues" evidence="1">
    <location>
        <begin position="1"/>
        <end position="14"/>
    </location>
</feature>
<reference evidence="2 3" key="1">
    <citation type="submission" date="2019-09" db="EMBL/GenBank/DDBJ databases">
        <title>The hologenome of the rock-dwelling lichen Lasallia pustulata.</title>
        <authorList>
            <person name="Greshake Tzovaras B."/>
            <person name="Segers F."/>
            <person name="Bicker A."/>
            <person name="Dal Grande F."/>
            <person name="Otte J."/>
            <person name="Hankeln T."/>
            <person name="Schmitt I."/>
            <person name="Ebersberger I."/>
        </authorList>
    </citation>
    <scope>NUCLEOTIDE SEQUENCE [LARGE SCALE GENOMIC DNA]</scope>
    <source>
        <strain evidence="2">A1-1</strain>
    </source>
</reference>
<feature type="region of interest" description="Disordered" evidence="1">
    <location>
        <begin position="1"/>
        <end position="63"/>
    </location>
</feature>
<comment type="caution">
    <text evidence="2">The sequence shown here is derived from an EMBL/GenBank/DDBJ whole genome shotgun (WGS) entry which is preliminary data.</text>
</comment>
<evidence type="ECO:0000313" key="3">
    <source>
        <dbReference type="Proteomes" id="UP000324767"/>
    </source>
</evidence>
<sequence>MDTPRARSRKRRVLRYPGHGPTGDMGYSQNGRQSACRRPSTECARHPGRFRRHNTDRRSGQRGLRRDGEFYQIPEQVISDPVNLVLGSQHLAAGKTEGSKTGEETDEEEVERRREEKGKGVLKQGGAEDGIDALGWMGLYDLRTAKGNHEDVESVSDGCSQRSTRRRLVLYVHGNRKSAQALASRSTSTATHCMPG</sequence>
<dbReference type="AlphaFoldDB" id="A0A5M8PF41"/>
<feature type="compositionally biased region" description="Basic residues" evidence="1">
    <location>
        <begin position="46"/>
        <end position="55"/>
    </location>
</feature>
<protein>
    <submittedName>
        <fullName evidence="2">Uncharacterized protein</fullName>
    </submittedName>
</protein>
<evidence type="ECO:0000256" key="1">
    <source>
        <dbReference type="SAM" id="MobiDB-lite"/>
    </source>
</evidence>